<dbReference type="Proteomes" id="UP000284706">
    <property type="component" value="Unassembled WGS sequence"/>
</dbReference>
<dbReference type="Pfam" id="PF03525">
    <property type="entry name" value="Meiotic_rec114"/>
    <property type="match status" value="1"/>
</dbReference>
<dbReference type="AlphaFoldDB" id="A0A409YS53"/>
<dbReference type="InterPro" id="IPR004354">
    <property type="entry name" value="Meiotic_Rec114"/>
</dbReference>
<evidence type="ECO:0000313" key="2">
    <source>
        <dbReference type="EMBL" id="PPR05837.1"/>
    </source>
</evidence>
<dbReference type="InParanoid" id="A0A409YS53"/>
<protein>
    <submittedName>
        <fullName evidence="2">Uncharacterized protein</fullName>
    </submittedName>
</protein>
<feature type="region of interest" description="Disordered" evidence="1">
    <location>
        <begin position="241"/>
        <end position="267"/>
    </location>
</feature>
<evidence type="ECO:0000256" key="1">
    <source>
        <dbReference type="SAM" id="MobiDB-lite"/>
    </source>
</evidence>
<evidence type="ECO:0000313" key="3">
    <source>
        <dbReference type="Proteomes" id="UP000284706"/>
    </source>
</evidence>
<organism evidence="2 3">
    <name type="scientific">Gymnopilus dilepis</name>
    <dbReference type="NCBI Taxonomy" id="231916"/>
    <lineage>
        <taxon>Eukaryota</taxon>
        <taxon>Fungi</taxon>
        <taxon>Dikarya</taxon>
        <taxon>Basidiomycota</taxon>
        <taxon>Agaricomycotina</taxon>
        <taxon>Agaricomycetes</taxon>
        <taxon>Agaricomycetidae</taxon>
        <taxon>Agaricales</taxon>
        <taxon>Agaricineae</taxon>
        <taxon>Hymenogastraceae</taxon>
        <taxon>Gymnopilus</taxon>
    </lineage>
</organism>
<feature type="region of interest" description="Disordered" evidence="1">
    <location>
        <begin position="177"/>
        <end position="224"/>
    </location>
</feature>
<dbReference type="EMBL" id="NHYE01000423">
    <property type="protein sequence ID" value="PPR05837.1"/>
    <property type="molecule type" value="Genomic_DNA"/>
</dbReference>
<comment type="caution">
    <text evidence="2">The sequence shown here is derived from an EMBL/GenBank/DDBJ whole genome shotgun (WGS) entry which is preliminary data.</text>
</comment>
<feature type="compositionally biased region" description="Polar residues" evidence="1">
    <location>
        <begin position="209"/>
        <end position="224"/>
    </location>
</feature>
<reference evidence="2 3" key="1">
    <citation type="journal article" date="2018" name="Evol. Lett.">
        <title>Horizontal gene cluster transfer increased hallucinogenic mushroom diversity.</title>
        <authorList>
            <person name="Reynolds H.T."/>
            <person name="Vijayakumar V."/>
            <person name="Gluck-Thaler E."/>
            <person name="Korotkin H.B."/>
            <person name="Matheny P.B."/>
            <person name="Slot J.C."/>
        </authorList>
    </citation>
    <scope>NUCLEOTIDE SEQUENCE [LARGE SCALE GENOMIC DNA]</scope>
    <source>
        <strain evidence="2 3">SRW20</strain>
    </source>
</reference>
<gene>
    <name evidence="2" type="ORF">CVT26_010117</name>
</gene>
<sequence>MTSTQSTTGTFTYVLSKYSRSYPSKRTAQSNQSQIGTDLASDWQHFTNPVIRLVLDVKSARNGEIQSVRLRILWRLSDDLNTSAKQADMVFASPFLRFSGSMHLAYTRATKKRQIEGLPLKAVYRDSVVGIRYLHLREENATPVYRRFQVSFQTQLEAADFLEIIKPVCPCKINPATAPPTNVQQGPARHRPSAGKAADTECSHMRKFQQPSLPASVTQNSDRQQNMHLASHKTLAGHFAMSSSPVTRQDPVTLPSDDLSGFENRPSLQSLPASLQLDAASLFNLHRSQAATPAPKNDQNVLSSFPTSSLPSLAYSENLALAPARPSAKRTNEAACDWEPENGPPSLNASSIYNVPNATLERMVREIIYEDGFVQLLERLSEMLTVRRFLNAA</sequence>
<dbReference type="GO" id="GO:0007131">
    <property type="term" value="P:reciprocal meiotic recombination"/>
    <property type="evidence" value="ECO:0007669"/>
    <property type="project" value="InterPro"/>
</dbReference>
<name>A0A409YS53_9AGAR</name>
<proteinExistence type="predicted"/>
<accession>A0A409YS53</accession>
<dbReference type="OrthoDB" id="3364736at2759"/>
<keyword evidence="3" id="KW-1185">Reference proteome</keyword>